<organism evidence="11 12">
    <name type="scientific">Candidatus Roizmanbacteria bacterium CG_4_10_14_0_8_um_filter_33_9</name>
    <dbReference type="NCBI Taxonomy" id="1974826"/>
    <lineage>
        <taxon>Bacteria</taxon>
        <taxon>Candidatus Roizmaniibacteriota</taxon>
    </lineage>
</organism>
<dbReference type="GO" id="GO:0005737">
    <property type="term" value="C:cytoplasm"/>
    <property type="evidence" value="ECO:0007669"/>
    <property type="project" value="TreeGrafter"/>
</dbReference>
<accession>A0A2M7QIL6</accession>
<evidence type="ECO:0000256" key="9">
    <source>
        <dbReference type="ARBA" id="ARBA00049535"/>
    </source>
</evidence>
<protein>
    <recommendedName>
        <fullName evidence="1">ribose-phosphate diphosphokinase</fullName>
        <ecNumber evidence="1">2.7.6.1</ecNumber>
    </recommendedName>
</protein>
<evidence type="ECO:0000313" key="11">
    <source>
        <dbReference type="EMBL" id="PIY71720.1"/>
    </source>
</evidence>
<keyword evidence="7" id="KW-0067">ATP-binding</keyword>
<dbReference type="Proteomes" id="UP000229401">
    <property type="component" value="Unassembled WGS sequence"/>
</dbReference>
<keyword evidence="8" id="KW-0460">Magnesium</keyword>
<dbReference type="EC" id="2.7.6.1" evidence="1"/>
<dbReference type="GO" id="GO:0004749">
    <property type="term" value="F:ribose phosphate diphosphokinase activity"/>
    <property type="evidence" value="ECO:0007669"/>
    <property type="project" value="UniProtKB-EC"/>
</dbReference>
<comment type="caution">
    <text evidence="11">The sequence shown here is derived from an EMBL/GenBank/DDBJ whole genome shotgun (WGS) entry which is preliminary data.</text>
</comment>
<reference evidence="12" key="1">
    <citation type="submission" date="2017-09" db="EMBL/GenBank/DDBJ databases">
        <title>Depth-based differentiation of microbial function through sediment-hosted aquifers and enrichment of novel symbionts in the deep terrestrial subsurface.</title>
        <authorList>
            <person name="Probst A.J."/>
            <person name="Ladd B."/>
            <person name="Jarett J.K."/>
            <person name="Geller-Mcgrath D.E."/>
            <person name="Sieber C.M.K."/>
            <person name="Emerson J.B."/>
            <person name="Anantharaman K."/>
            <person name="Thomas B.C."/>
            <person name="Malmstrom R."/>
            <person name="Stieglmeier M."/>
            <person name="Klingl A."/>
            <person name="Woyke T."/>
            <person name="Ryan C.M."/>
            <person name="Banfield J.F."/>
        </authorList>
    </citation>
    <scope>NUCLEOTIDE SEQUENCE [LARGE SCALE GENOMIC DNA]</scope>
</reference>
<sequence>MFKLFSGTAHPELSKDISKLLAIPISKAEVIRFENSEIRVWIEEKVRNETCIVIQPTSNPSDTHLMELFFFCDALRRQEAKKVVAVIPYFGYARQDVQHRPGECVSSNVIIKFLESIGFYKVYTINLHDEATEGVFSIPFKNINAFPLLAKEIKHFIGNTTTKTVSVVSPDHGGVERARKFSDALFGHTNHTISVVEKKRDLEHIHQSVALDLYGDVKNKVAILVDDLFTSGGTLIHAAELCIERGASKVLTAVVHHDFSPTAPQKLQNSVITQIFTTNTIKLRKDQVFNKLTEISVAPLIAQEIKNI</sequence>
<dbReference type="InterPro" id="IPR000836">
    <property type="entry name" value="PRTase_dom"/>
</dbReference>
<evidence type="ECO:0000256" key="8">
    <source>
        <dbReference type="ARBA" id="ARBA00022842"/>
    </source>
</evidence>
<evidence type="ECO:0000313" key="12">
    <source>
        <dbReference type="Proteomes" id="UP000229401"/>
    </source>
</evidence>
<gene>
    <name evidence="11" type="ORF">COY87_04685</name>
</gene>
<keyword evidence="6" id="KW-0418">Kinase</keyword>
<keyword evidence="2" id="KW-0808">Transferase</keyword>
<dbReference type="GO" id="GO:0005524">
    <property type="term" value="F:ATP binding"/>
    <property type="evidence" value="ECO:0007669"/>
    <property type="project" value="UniProtKB-KW"/>
</dbReference>
<dbReference type="Pfam" id="PF14572">
    <property type="entry name" value="Pribosyl_synth"/>
    <property type="match status" value="1"/>
</dbReference>
<dbReference type="SMART" id="SM01400">
    <property type="entry name" value="Pribosyltran_N"/>
    <property type="match status" value="1"/>
</dbReference>
<dbReference type="Gene3D" id="3.40.50.2020">
    <property type="match status" value="2"/>
</dbReference>
<evidence type="ECO:0000256" key="1">
    <source>
        <dbReference type="ARBA" id="ARBA00013247"/>
    </source>
</evidence>
<name>A0A2M7QIL6_9BACT</name>
<dbReference type="PANTHER" id="PTHR10210:SF32">
    <property type="entry name" value="RIBOSE-PHOSPHATE PYROPHOSPHOKINASE 2"/>
    <property type="match status" value="1"/>
</dbReference>
<evidence type="ECO:0000256" key="4">
    <source>
        <dbReference type="ARBA" id="ARBA00022727"/>
    </source>
</evidence>
<keyword evidence="5" id="KW-0547">Nucleotide-binding</keyword>
<dbReference type="GO" id="GO:0016301">
    <property type="term" value="F:kinase activity"/>
    <property type="evidence" value="ECO:0007669"/>
    <property type="project" value="UniProtKB-KW"/>
</dbReference>
<dbReference type="NCBIfam" id="TIGR01251">
    <property type="entry name" value="ribP_PPkin"/>
    <property type="match status" value="1"/>
</dbReference>
<dbReference type="EMBL" id="PFLI01000162">
    <property type="protein sequence ID" value="PIY71720.1"/>
    <property type="molecule type" value="Genomic_DNA"/>
</dbReference>
<evidence type="ECO:0000256" key="6">
    <source>
        <dbReference type="ARBA" id="ARBA00022777"/>
    </source>
</evidence>
<dbReference type="AlphaFoldDB" id="A0A2M7QIL6"/>
<dbReference type="GO" id="GO:0000287">
    <property type="term" value="F:magnesium ion binding"/>
    <property type="evidence" value="ECO:0007669"/>
    <property type="project" value="InterPro"/>
</dbReference>
<comment type="catalytic activity">
    <reaction evidence="9">
        <text>D-ribose 5-phosphate + ATP = 5-phospho-alpha-D-ribose 1-diphosphate + AMP + H(+)</text>
        <dbReference type="Rhea" id="RHEA:15609"/>
        <dbReference type="ChEBI" id="CHEBI:15378"/>
        <dbReference type="ChEBI" id="CHEBI:30616"/>
        <dbReference type="ChEBI" id="CHEBI:58017"/>
        <dbReference type="ChEBI" id="CHEBI:78346"/>
        <dbReference type="ChEBI" id="CHEBI:456215"/>
        <dbReference type="EC" id="2.7.6.1"/>
    </reaction>
</comment>
<feature type="domain" description="Ribose-phosphate pyrophosphokinase N-terminal" evidence="10">
    <location>
        <begin position="3"/>
        <end position="118"/>
    </location>
</feature>
<dbReference type="InterPro" id="IPR005946">
    <property type="entry name" value="Rib-P_diPkinase"/>
</dbReference>
<keyword evidence="4" id="KW-0545">Nucleotide biosynthesis</keyword>
<evidence type="ECO:0000256" key="3">
    <source>
        <dbReference type="ARBA" id="ARBA00022723"/>
    </source>
</evidence>
<proteinExistence type="predicted"/>
<dbReference type="InterPro" id="IPR029099">
    <property type="entry name" value="Pribosyltran_N"/>
</dbReference>
<evidence type="ECO:0000256" key="7">
    <source>
        <dbReference type="ARBA" id="ARBA00022840"/>
    </source>
</evidence>
<keyword evidence="3" id="KW-0479">Metal-binding</keyword>
<dbReference type="GO" id="GO:0002189">
    <property type="term" value="C:ribose phosphate diphosphokinase complex"/>
    <property type="evidence" value="ECO:0007669"/>
    <property type="project" value="TreeGrafter"/>
</dbReference>
<dbReference type="GO" id="GO:0006164">
    <property type="term" value="P:purine nucleotide biosynthetic process"/>
    <property type="evidence" value="ECO:0007669"/>
    <property type="project" value="TreeGrafter"/>
</dbReference>
<dbReference type="FunFam" id="3.40.50.2020:FF:000007">
    <property type="entry name" value="Ribose-phosphate pyrophosphokinase"/>
    <property type="match status" value="1"/>
</dbReference>
<dbReference type="CDD" id="cd06223">
    <property type="entry name" value="PRTases_typeI"/>
    <property type="match status" value="1"/>
</dbReference>
<evidence type="ECO:0000256" key="5">
    <source>
        <dbReference type="ARBA" id="ARBA00022741"/>
    </source>
</evidence>
<evidence type="ECO:0000259" key="10">
    <source>
        <dbReference type="Pfam" id="PF13793"/>
    </source>
</evidence>
<dbReference type="InterPro" id="IPR029057">
    <property type="entry name" value="PRTase-like"/>
</dbReference>
<dbReference type="SUPFAM" id="SSF53271">
    <property type="entry name" value="PRTase-like"/>
    <property type="match status" value="2"/>
</dbReference>
<dbReference type="Pfam" id="PF13793">
    <property type="entry name" value="Pribosyltran_N"/>
    <property type="match status" value="1"/>
</dbReference>
<dbReference type="GO" id="GO:0006015">
    <property type="term" value="P:5-phosphoribose 1-diphosphate biosynthetic process"/>
    <property type="evidence" value="ECO:0007669"/>
    <property type="project" value="TreeGrafter"/>
</dbReference>
<dbReference type="PANTHER" id="PTHR10210">
    <property type="entry name" value="RIBOSE-PHOSPHATE DIPHOSPHOKINASE FAMILY MEMBER"/>
    <property type="match status" value="1"/>
</dbReference>
<evidence type="ECO:0000256" key="2">
    <source>
        <dbReference type="ARBA" id="ARBA00022679"/>
    </source>
</evidence>